<sequence>MKKILFHIKAYAYLAEKMLACSNLERGEVEVNTFTDGERYQRILSEVENRDIILLGGTVNDEATLELFDLASSLVSYGANSLTLIVPYFGYSTMERAVLSQEIVTAKTRARLFSAIPRSNKGNRIYLFDLHSEGIQYYFEHGLYPVHVYCKDIVIDAAREYGGDNFVMASTDAGRAKWVESLANDMGVNAAFILKRRLKGDHTEVSAINADVAGKTVIIYDDMIRSGGSIINAAKTYKDAGAADIYVICTHGLFVNDGLQKLKNCGYIKKLICTDSHINTQNLHDDFIEVRSIAGLICKAIKA</sequence>
<gene>
    <name evidence="9" type="ORF">E2R66_13745</name>
</gene>
<dbReference type="NCBIfam" id="TIGR01251">
    <property type="entry name" value="ribP_PPkin"/>
    <property type="match status" value="1"/>
</dbReference>
<keyword evidence="5 9" id="KW-0418">Kinase</keyword>
<dbReference type="InterPro" id="IPR005946">
    <property type="entry name" value="Rib-P_diPkinase"/>
</dbReference>
<comment type="catalytic activity">
    <reaction evidence="7">
        <text>D-ribose 5-phosphate + ATP = 5-phospho-alpha-D-ribose 1-diphosphate + AMP + H(+)</text>
        <dbReference type="Rhea" id="RHEA:15609"/>
        <dbReference type="ChEBI" id="CHEBI:15378"/>
        <dbReference type="ChEBI" id="CHEBI:30616"/>
        <dbReference type="ChEBI" id="CHEBI:58017"/>
        <dbReference type="ChEBI" id="CHEBI:78346"/>
        <dbReference type="ChEBI" id="CHEBI:456215"/>
        <dbReference type="EC" id="2.7.6.1"/>
    </reaction>
</comment>
<dbReference type="GO" id="GO:0006015">
    <property type="term" value="P:5-phosphoribose 1-diphosphate biosynthetic process"/>
    <property type="evidence" value="ECO:0007669"/>
    <property type="project" value="TreeGrafter"/>
</dbReference>
<dbReference type="Gene3D" id="3.40.50.2020">
    <property type="match status" value="2"/>
</dbReference>
<dbReference type="GO" id="GO:0006164">
    <property type="term" value="P:purine nucleotide biosynthetic process"/>
    <property type="evidence" value="ECO:0007669"/>
    <property type="project" value="TreeGrafter"/>
</dbReference>
<dbReference type="Pfam" id="PF13793">
    <property type="entry name" value="Pribosyltran_N"/>
    <property type="match status" value="1"/>
</dbReference>
<dbReference type="GO" id="GO:0005524">
    <property type="term" value="F:ATP binding"/>
    <property type="evidence" value="ECO:0007669"/>
    <property type="project" value="UniProtKB-KW"/>
</dbReference>
<name>A0A4Y8SEU2_9SPHI</name>
<reference evidence="9 10" key="1">
    <citation type="journal article" date="2017" name="Int. J. Syst. Evol. Microbiol.">
        <title>Mucilaginibacterpsychrotolerans sp. nov., isolated from peatlands.</title>
        <authorList>
            <person name="Deng Y."/>
            <person name="Shen L."/>
            <person name="Xu B."/>
            <person name="Liu Y."/>
            <person name="Gu Z."/>
            <person name="Liu H."/>
            <person name="Zhou Y."/>
        </authorList>
    </citation>
    <scope>NUCLEOTIDE SEQUENCE [LARGE SCALE GENOMIC DNA]</scope>
    <source>
        <strain evidence="9 10">NH7-4</strain>
    </source>
</reference>
<dbReference type="PANTHER" id="PTHR10210:SF32">
    <property type="entry name" value="RIBOSE-PHOSPHATE PYROPHOSPHOKINASE 2"/>
    <property type="match status" value="1"/>
</dbReference>
<dbReference type="RefSeq" id="WP_133231429.1">
    <property type="nucleotide sequence ID" value="NZ_SOZE01000012.1"/>
</dbReference>
<evidence type="ECO:0000256" key="2">
    <source>
        <dbReference type="ARBA" id="ARBA00022679"/>
    </source>
</evidence>
<evidence type="ECO:0000256" key="6">
    <source>
        <dbReference type="ARBA" id="ARBA00022840"/>
    </source>
</evidence>
<comment type="caution">
    <text evidence="9">The sequence shown here is derived from an EMBL/GenBank/DDBJ whole genome shotgun (WGS) entry which is preliminary data.</text>
</comment>
<evidence type="ECO:0000256" key="1">
    <source>
        <dbReference type="ARBA" id="ARBA00013247"/>
    </source>
</evidence>
<dbReference type="InterPro" id="IPR029057">
    <property type="entry name" value="PRTase-like"/>
</dbReference>
<keyword evidence="3" id="KW-0545">Nucleotide biosynthesis</keyword>
<dbReference type="EC" id="2.7.6.1" evidence="1"/>
<dbReference type="Pfam" id="PF14572">
    <property type="entry name" value="Pribosyl_synth"/>
    <property type="match status" value="1"/>
</dbReference>
<dbReference type="SUPFAM" id="SSF53271">
    <property type="entry name" value="PRTase-like"/>
    <property type="match status" value="2"/>
</dbReference>
<keyword evidence="10" id="KW-1185">Reference proteome</keyword>
<evidence type="ECO:0000256" key="5">
    <source>
        <dbReference type="ARBA" id="ARBA00022777"/>
    </source>
</evidence>
<dbReference type="SMART" id="SM01400">
    <property type="entry name" value="Pribosyltran_N"/>
    <property type="match status" value="1"/>
</dbReference>
<dbReference type="AlphaFoldDB" id="A0A4Y8SEU2"/>
<dbReference type="GO" id="GO:0004749">
    <property type="term" value="F:ribose phosphate diphosphokinase activity"/>
    <property type="evidence" value="ECO:0007669"/>
    <property type="project" value="UniProtKB-EC"/>
</dbReference>
<accession>A0A4Y8SEU2</accession>
<dbReference type="PANTHER" id="PTHR10210">
    <property type="entry name" value="RIBOSE-PHOSPHATE DIPHOSPHOKINASE FAMILY MEMBER"/>
    <property type="match status" value="1"/>
</dbReference>
<evidence type="ECO:0000259" key="8">
    <source>
        <dbReference type="Pfam" id="PF13793"/>
    </source>
</evidence>
<feature type="domain" description="Ribose-phosphate pyrophosphokinase N-terminal" evidence="8">
    <location>
        <begin position="5"/>
        <end position="115"/>
    </location>
</feature>
<keyword evidence="4" id="KW-0547">Nucleotide-binding</keyword>
<proteinExistence type="predicted"/>
<dbReference type="InterPro" id="IPR000836">
    <property type="entry name" value="PRTase_dom"/>
</dbReference>
<dbReference type="GO" id="GO:0005737">
    <property type="term" value="C:cytoplasm"/>
    <property type="evidence" value="ECO:0007669"/>
    <property type="project" value="TreeGrafter"/>
</dbReference>
<organism evidence="9 10">
    <name type="scientific">Mucilaginibacter psychrotolerans</name>
    <dbReference type="NCBI Taxonomy" id="1524096"/>
    <lineage>
        <taxon>Bacteria</taxon>
        <taxon>Pseudomonadati</taxon>
        <taxon>Bacteroidota</taxon>
        <taxon>Sphingobacteriia</taxon>
        <taxon>Sphingobacteriales</taxon>
        <taxon>Sphingobacteriaceae</taxon>
        <taxon>Mucilaginibacter</taxon>
    </lineage>
</organism>
<dbReference type="EMBL" id="SOZE01000012">
    <property type="protein sequence ID" value="TFF37140.1"/>
    <property type="molecule type" value="Genomic_DNA"/>
</dbReference>
<protein>
    <recommendedName>
        <fullName evidence="1">ribose-phosphate diphosphokinase</fullName>
        <ecNumber evidence="1">2.7.6.1</ecNumber>
    </recommendedName>
</protein>
<keyword evidence="6" id="KW-0067">ATP-binding</keyword>
<evidence type="ECO:0000313" key="10">
    <source>
        <dbReference type="Proteomes" id="UP000297540"/>
    </source>
</evidence>
<evidence type="ECO:0000256" key="4">
    <source>
        <dbReference type="ARBA" id="ARBA00022741"/>
    </source>
</evidence>
<dbReference type="GO" id="GO:0016301">
    <property type="term" value="F:kinase activity"/>
    <property type="evidence" value="ECO:0007669"/>
    <property type="project" value="UniProtKB-KW"/>
</dbReference>
<dbReference type="OrthoDB" id="643885at2"/>
<dbReference type="GO" id="GO:0002189">
    <property type="term" value="C:ribose phosphate diphosphokinase complex"/>
    <property type="evidence" value="ECO:0007669"/>
    <property type="project" value="TreeGrafter"/>
</dbReference>
<evidence type="ECO:0000256" key="3">
    <source>
        <dbReference type="ARBA" id="ARBA00022727"/>
    </source>
</evidence>
<evidence type="ECO:0000256" key="7">
    <source>
        <dbReference type="ARBA" id="ARBA00049535"/>
    </source>
</evidence>
<dbReference type="InterPro" id="IPR029099">
    <property type="entry name" value="Pribosyltran_N"/>
</dbReference>
<dbReference type="GO" id="GO:0000287">
    <property type="term" value="F:magnesium ion binding"/>
    <property type="evidence" value="ECO:0007669"/>
    <property type="project" value="InterPro"/>
</dbReference>
<evidence type="ECO:0000313" key="9">
    <source>
        <dbReference type="EMBL" id="TFF37140.1"/>
    </source>
</evidence>
<dbReference type="Proteomes" id="UP000297540">
    <property type="component" value="Unassembled WGS sequence"/>
</dbReference>
<dbReference type="CDD" id="cd06223">
    <property type="entry name" value="PRTases_typeI"/>
    <property type="match status" value="1"/>
</dbReference>
<keyword evidence="2" id="KW-0808">Transferase</keyword>